<dbReference type="EMBL" id="JAUIRO010000008">
    <property type="protein sequence ID" value="KAK0703162.1"/>
    <property type="molecule type" value="Genomic_DNA"/>
</dbReference>
<feature type="region of interest" description="Disordered" evidence="1">
    <location>
        <begin position="258"/>
        <end position="277"/>
    </location>
</feature>
<dbReference type="RefSeq" id="XP_060290021.1">
    <property type="nucleotide sequence ID" value="XM_060446147.1"/>
</dbReference>
<accession>A0AA40DJM4</accession>
<feature type="region of interest" description="Disordered" evidence="1">
    <location>
        <begin position="284"/>
        <end position="319"/>
    </location>
</feature>
<feature type="compositionally biased region" description="Low complexity" evidence="1">
    <location>
        <begin position="293"/>
        <end position="302"/>
    </location>
</feature>
<feature type="compositionally biased region" description="Basic residues" evidence="1">
    <location>
        <begin position="303"/>
        <end position="313"/>
    </location>
</feature>
<name>A0AA40DJM4_9PEZI</name>
<evidence type="ECO:0000256" key="1">
    <source>
        <dbReference type="SAM" id="MobiDB-lite"/>
    </source>
</evidence>
<feature type="compositionally biased region" description="Basic and acidic residues" evidence="1">
    <location>
        <begin position="1"/>
        <end position="17"/>
    </location>
</feature>
<sequence>MDPKKIRDTLPFDKARDYYPQGFPLDYDGQYTPVTPLDERCDENPPAQATKIYQQRSTESTSEQRSTELISEQRSTELISEPRSTESTSEPRDRTDENIDDSTDGTNFKKIRDTLPFEKARHYYPHGFPLNFTGQYTPVDKRWYENLQARVTERSSESASERKDRINQNFYAGTEGLVKDIGQVIRDHDRRFSDNKVGVIGQGREKFQTSSTDEVGSNGKVQPPFLTVAESNSIEDQAHAEPLLNMAFATLLTHKKEKESDAHGKSGERSDFVAADPAWIDKSEEGNKSFFDAPKAMAPKTGAPKKKKKKVVRRPFLSY</sequence>
<keyword evidence="3" id="KW-1185">Reference proteome</keyword>
<reference evidence="2" key="1">
    <citation type="submission" date="2023-06" db="EMBL/GenBank/DDBJ databases">
        <title>Genome-scale phylogeny and comparative genomics of the fungal order Sordariales.</title>
        <authorList>
            <consortium name="Lawrence Berkeley National Laboratory"/>
            <person name="Hensen N."/>
            <person name="Bonometti L."/>
            <person name="Westerberg I."/>
            <person name="Brannstrom I.O."/>
            <person name="Guillou S."/>
            <person name="Cros-Aarteil S."/>
            <person name="Calhoun S."/>
            <person name="Haridas S."/>
            <person name="Kuo A."/>
            <person name="Mondo S."/>
            <person name="Pangilinan J."/>
            <person name="Riley R."/>
            <person name="LaButti K."/>
            <person name="Andreopoulos B."/>
            <person name="Lipzen A."/>
            <person name="Chen C."/>
            <person name="Yanf M."/>
            <person name="Daum C."/>
            <person name="Ng V."/>
            <person name="Clum A."/>
            <person name="Steindorff A."/>
            <person name="Ohm R."/>
            <person name="Martin F."/>
            <person name="Silar P."/>
            <person name="Natvig D."/>
            <person name="Lalanne C."/>
            <person name="Gautier V."/>
            <person name="Ament-velasquez S.L."/>
            <person name="Kruys A."/>
            <person name="Hutchinson M.I."/>
            <person name="Powell A.J."/>
            <person name="Barry K."/>
            <person name="Miller A.N."/>
            <person name="Grigoriev I.V."/>
            <person name="Debuchy R."/>
            <person name="Gladieux P."/>
            <person name="Thoren M.H."/>
            <person name="Johannesson H."/>
        </authorList>
    </citation>
    <scope>NUCLEOTIDE SEQUENCE</scope>
    <source>
        <strain evidence="2">SMH2392-1A</strain>
    </source>
</reference>
<comment type="caution">
    <text evidence="2">The sequence shown here is derived from an EMBL/GenBank/DDBJ whole genome shotgun (WGS) entry which is preliminary data.</text>
</comment>
<feature type="compositionally biased region" description="Low complexity" evidence="1">
    <location>
        <begin position="54"/>
        <end position="68"/>
    </location>
</feature>
<gene>
    <name evidence="2" type="ORF">B0T26DRAFT_756726</name>
</gene>
<proteinExistence type="predicted"/>
<feature type="compositionally biased region" description="Polar residues" evidence="1">
    <location>
        <begin position="69"/>
        <end position="78"/>
    </location>
</feature>
<evidence type="ECO:0000313" key="3">
    <source>
        <dbReference type="Proteomes" id="UP001172101"/>
    </source>
</evidence>
<feature type="compositionally biased region" description="Basic and acidic residues" evidence="1">
    <location>
        <begin position="258"/>
        <end position="271"/>
    </location>
</feature>
<protein>
    <submittedName>
        <fullName evidence="2">Uncharacterized protein</fullName>
    </submittedName>
</protein>
<dbReference type="GeneID" id="85329417"/>
<organism evidence="2 3">
    <name type="scientific">Lasiosphaeria miniovina</name>
    <dbReference type="NCBI Taxonomy" id="1954250"/>
    <lineage>
        <taxon>Eukaryota</taxon>
        <taxon>Fungi</taxon>
        <taxon>Dikarya</taxon>
        <taxon>Ascomycota</taxon>
        <taxon>Pezizomycotina</taxon>
        <taxon>Sordariomycetes</taxon>
        <taxon>Sordariomycetidae</taxon>
        <taxon>Sordariales</taxon>
        <taxon>Lasiosphaeriaceae</taxon>
        <taxon>Lasiosphaeria</taxon>
    </lineage>
</organism>
<dbReference type="AlphaFoldDB" id="A0AA40DJM4"/>
<feature type="region of interest" description="Disordered" evidence="1">
    <location>
        <begin position="1"/>
        <end position="110"/>
    </location>
</feature>
<dbReference type="Proteomes" id="UP001172101">
    <property type="component" value="Unassembled WGS sequence"/>
</dbReference>
<evidence type="ECO:0000313" key="2">
    <source>
        <dbReference type="EMBL" id="KAK0703162.1"/>
    </source>
</evidence>